<dbReference type="InterPro" id="IPR013196">
    <property type="entry name" value="HTH_11"/>
</dbReference>
<evidence type="ECO:0000313" key="4">
    <source>
        <dbReference type="EMBL" id="HJC37081.1"/>
    </source>
</evidence>
<dbReference type="PANTHER" id="PTHR40068">
    <property type="entry name" value="TRANSCRIPTION REPRESSOR NIAR-RELATED"/>
    <property type="match status" value="1"/>
</dbReference>
<dbReference type="InterPro" id="IPR004173">
    <property type="entry name" value="3H_domain"/>
</dbReference>
<feature type="domain" description="Helix-turn-helix type 11" evidence="3">
    <location>
        <begin position="3"/>
        <end position="55"/>
    </location>
</feature>
<dbReference type="InterPro" id="IPR036388">
    <property type="entry name" value="WH-like_DNA-bd_sf"/>
</dbReference>
<comment type="caution">
    <text evidence="4">The sequence shown here is derived from an EMBL/GenBank/DDBJ whole genome shotgun (WGS) entry which is preliminary data.</text>
</comment>
<dbReference type="Proteomes" id="UP000823896">
    <property type="component" value="Unassembled WGS sequence"/>
</dbReference>
<feature type="binding site" evidence="1">
    <location>
        <position position="80"/>
    </location>
    <ligand>
        <name>Ni(2+)</name>
        <dbReference type="ChEBI" id="CHEBI:49786"/>
    </ligand>
</feature>
<name>A0A9D2SWV0_9FIRM</name>
<feature type="binding site" evidence="1">
    <location>
        <position position="72"/>
    </location>
    <ligand>
        <name>Ni(2+)</name>
        <dbReference type="ChEBI" id="CHEBI:49786"/>
    </ligand>
</feature>
<sequence>MERREKIIEAIRASEKPLSASALAAMFHVSRQIIVGDVALLRARGIDIVATPRGYMLEEKAHPLEKKIAVVHGRAQLQEELYTIVDYGCTAVDVIVEHPIYGELVGQLHLSSRYDVDRFLESIRASEPLSQLTHGVHLHTIRYPDENAFAQMKEALREKGILYPHQSM</sequence>
<feature type="binding site" evidence="1">
    <location>
        <position position="139"/>
    </location>
    <ligand>
        <name>Ni(2+)</name>
        <dbReference type="ChEBI" id="CHEBI:49786"/>
    </ligand>
</feature>
<evidence type="ECO:0000259" key="2">
    <source>
        <dbReference type="Pfam" id="PF02829"/>
    </source>
</evidence>
<reference evidence="4" key="1">
    <citation type="journal article" date="2021" name="PeerJ">
        <title>Extensive microbial diversity within the chicken gut microbiome revealed by metagenomics and culture.</title>
        <authorList>
            <person name="Gilroy R."/>
            <person name="Ravi A."/>
            <person name="Getino M."/>
            <person name="Pursley I."/>
            <person name="Horton D.L."/>
            <person name="Alikhan N.F."/>
            <person name="Baker D."/>
            <person name="Gharbi K."/>
            <person name="Hall N."/>
            <person name="Watson M."/>
            <person name="Adriaenssens E.M."/>
            <person name="Foster-Nyarko E."/>
            <person name="Jarju S."/>
            <person name="Secka A."/>
            <person name="Antonio M."/>
            <person name="Oren A."/>
            <person name="Chaudhuri R.R."/>
            <person name="La Ragione R."/>
            <person name="Hildebrand F."/>
            <person name="Pallen M.J."/>
        </authorList>
    </citation>
    <scope>NUCLEOTIDE SEQUENCE</scope>
    <source>
        <strain evidence="4">CHK187-11901</strain>
    </source>
</reference>
<dbReference type="PIRSF" id="PIRSF037847">
    <property type="entry name" value="NiaR"/>
    <property type="match status" value="1"/>
</dbReference>
<dbReference type="EMBL" id="DWWM01000052">
    <property type="protein sequence ID" value="HJC37081.1"/>
    <property type="molecule type" value="Genomic_DNA"/>
</dbReference>
<keyword evidence="1" id="KW-0479">Metal-binding</keyword>
<dbReference type="Pfam" id="PF02829">
    <property type="entry name" value="3H"/>
    <property type="match status" value="1"/>
</dbReference>
<dbReference type="InterPro" id="IPR036390">
    <property type="entry name" value="WH_DNA-bd_sf"/>
</dbReference>
<evidence type="ECO:0000259" key="3">
    <source>
        <dbReference type="Pfam" id="PF08279"/>
    </source>
</evidence>
<proteinExistence type="predicted"/>
<reference evidence="4" key="2">
    <citation type="submission" date="2021-04" db="EMBL/GenBank/DDBJ databases">
        <authorList>
            <person name="Gilroy R."/>
        </authorList>
    </citation>
    <scope>NUCLEOTIDE SEQUENCE</scope>
    <source>
        <strain evidence="4">CHK187-11901</strain>
    </source>
</reference>
<dbReference type="PANTHER" id="PTHR40068:SF1">
    <property type="entry name" value="TRANSCRIPTION REPRESSOR NIAR-RELATED"/>
    <property type="match status" value="1"/>
</dbReference>
<dbReference type="InterPro" id="IPR026043">
    <property type="entry name" value="NadR"/>
</dbReference>
<dbReference type="SUPFAM" id="SSF75500">
    <property type="entry name" value="Putative transcriptional regulator TM1602, C-terminal domain"/>
    <property type="match status" value="1"/>
</dbReference>
<dbReference type="Gene3D" id="1.10.10.10">
    <property type="entry name" value="Winged helix-like DNA-binding domain superfamily/Winged helix DNA-binding domain"/>
    <property type="match status" value="1"/>
</dbReference>
<feature type="binding site" evidence="1">
    <location>
        <position position="137"/>
    </location>
    <ligand>
        <name>Ni(2+)</name>
        <dbReference type="ChEBI" id="CHEBI:49786"/>
    </ligand>
</feature>
<evidence type="ECO:0000313" key="5">
    <source>
        <dbReference type="Proteomes" id="UP000823896"/>
    </source>
</evidence>
<dbReference type="Gene3D" id="3.30.1340.20">
    <property type="entry name" value="3H domain"/>
    <property type="match status" value="1"/>
</dbReference>
<dbReference type="Pfam" id="PF08279">
    <property type="entry name" value="HTH_11"/>
    <property type="match status" value="1"/>
</dbReference>
<accession>A0A9D2SWV0</accession>
<evidence type="ECO:0000256" key="1">
    <source>
        <dbReference type="PIRSR" id="PIRSR037847-1"/>
    </source>
</evidence>
<gene>
    <name evidence="4" type="ORF">H9702_08145</name>
</gene>
<feature type="domain" description="3H" evidence="2">
    <location>
        <begin position="68"/>
        <end position="162"/>
    </location>
</feature>
<protein>
    <submittedName>
        <fullName evidence="4">Transcription repressor NadR</fullName>
    </submittedName>
</protein>
<keyword evidence="1" id="KW-0533">Nickel</keyword>
<dbReference type="GO" id="GO:0046872">
    <property type="term" value="F:metal ion binding"/>
    <property type="evidence" value="ECO:0007669"/>
    <property type="project" value="UniProtKB-KW"/>
</dbReference>
<dbReference type="AlphaFoldDB" id="A0A9D2SWV0"/>
<dbReference type="SUPFAM" id="SSF46785">
    <property type="entry name" value="Winged helix' DNA-binding domain"/>
    <property type="match status" value="1"/>
</dbReference>
<organism evidence="4 5">
    <name type="scientific">Candidatus Merdibacter merdavium</name>
    <dbReference type="NCBI Taxonomy" id="2838692"/>
    <lineage>
        <taxon>Bacteria</taxon>
        <taxon>Bacillati</taxon>
        <taxon>Bacillota</taxon>
        <taxon>Erysipelotrichia</taxon>
        <taxon>Erysipelotrichales</taxon>
        <taxon>Erysipelotrichaceae</taxon>
        <taxon>Merdibacter</taxon>
    </lineage>
</organism>
<dbReference type="InterPro" id="IPR035922">
    <property type="entry name" value="3H_dom_sf"/>
</dbReference>